<dbReference type="Proteomes" id="UP000036681">
    <property type="component" value="Unplaced"/>
</dbReference>
<sequence length="58" mass="6009">FNTGTGPGSVSRGSQFKTALAAGALGAVGGIVTYELGKVDADNYLAKLFLFFFKAEFS</sequence>
<evidence type="ECO:0000313" key="1">
    <source>
        <dbReference type="Proteomes" id="UP000036681"/>
    </source>
</evidence>
<evidence type="ECO:0000313" key="2">
    <source>
        <dbReference type="WBParaSite" id="ALUE_0000244201-mRNA-1"/>
    </source>
</evidence>
<keyword evidence="1" id="KW-1185">Reference proteome</keyword>
<organism evidence="1 2">
    <name type="scientific">Ascaris lumbricoides</name>
    <name type="common">Giant roundworm</name>
    <dbReference type="NCBI Taxonomy" id="6252"/>
    <lineage>
        <taxon>Eukaryota</taxon>
        <taxon>Metazoa</taxon>
        <taxon>Ecdysozoa</taxon>
        <taxon>Nematoda</taxon>
        <taxon>Chromadorea</taxon>
        <taxon>Rhabditida</taxon>
        <taxon>Spirurina</taxon>
        <taxon>Ascaridomorpha</taxon>
        <taxon>Ascaridoidea</taxon>
        <taxon>Ascarididae</taxon>
        <taxon>Ascaris</taxon>
    </lineage>
</organism>
<dbReference type="WBParaSite" id="ALUE_0000244201-mRNA-1">
    <property type="protein sequence ID" value="ALUE_0000244201-mRNA-1"/>
    <property type="gene ID" value="ALUE_0000244201"/>
</dbReference>
<proteinExistence type="predicted"/>
<protein>
    <submittedName>
        <fullName evidence="2">Complex I-B14.7</fullName>
    </submittedName>
</protein>
<dbReference type="AlphaFoldDB" id="A0A0M3HLP7"/>
<reference evidence="2" key="1">
    <citation type="submission" date="2017-02" db="UniProtKB">
        <authorList>
            <consortium name="WormBaseParasite"/>
        </authorList>
    </citation>
    <scope>IDENTIFICATION</scope>
</reference>
<name>A0A0M3HLP7_ASCLU</name>
<accession>A0A0M3HLP7</accession>